<protein>
    <submittedName>
        <fullName evidence="2">Uncharacterized protein</fullName>
    </submittedName>
</protein>
<proteinExistence type="predicted"/>
<accession>A0ABQ8RWZ1</accession>
<evidence type="ECO:0000313" key="3">
    <source>
        <dbReference type="Proteomes" id="UP001148838"/>
    </source>
</evidence>
<comment type="caution">
    <text evidence="2">The sequence shown here is derived from an EMBL/GenBank/DDBJ whole genome shotgun (WGS) entry which is preliminary data.</text>
</comment>
<dbReference type="EMBL" id="JAJSOF020000040">
    <property type="protein sequence ID" value="KAJ4426198.1"/>
    <property type="molecule type" value="Genomic_DNA"/>
</dbReference>
<evidence type="ECO:0000256" key="1">
    <source>
        <dbReference type="SAM" id="MobiDB-lite"/>
    </source>
</evidence>
<evidence type="ECO:0000313" key="2">
    <source>
        <dbReference type="EMBL" id="KAJ4426198.1"/>
    </source>
</evidence>
<dbReference type="Proteomes" id="UP001148838">
    <property type="component" value="Unassembled WGS sequence"/>
</dbReference>
<sequence>MQNKFEDQIDFTTPTSLFPVCTTRVIPRGDPDVLRTKCSCEACFHTHAPRDLVCAEYILLSPELVQGDLPPTLHKSHKQGSSCGPKGKSREELNLPTVVAKELDHLDLSNFPRSFVGDVLGRQVKSARVRHHVGITFSDVVSVTNLHITLPVPLAGRSNTWDPLGEVQRKFRKPAPIQANIQLLVNKFQRTGNVAYEPHSGRPYMPEQIAERIREAIERSPQASSRRLNNELDMPRSTVLNFTPKKKLLSHSGVAQTGRRRLCSS</sequence>
<feature type="region of interest" description="Disordered" evidence="1">
    <location>
        <begin position="70"/>
        <end position="91"/>
    </location>
</feature>
<gene>
    <name evidence="2" type="ORF">ANN_27007</name>
</gene>
<keyword evidence="3" id="KW-1185">Reference proteome</keyword>
<reference evidence="2 3" key="1">
    <citation type="journal article" date="2022" name="Allergy">
        <title>Genome assembly and annotation of Periplaneta americana reveal a comprehensive cockroach allergen profile.</title>
        <authorList>
            <person name="Wang L."/>
            <person name="Xiong Q."/>
            <person name="Saelim N."/>
            <person name="Wang L."/>
            <person name="Nong W."/>
            <person name="Wan A.T."/>
            <person name="Shi M."/>
            <person name="Liu X."/>
            <person name="Cao Q."/>
            <person name="Hui J.H.L."/>
            <person name="Sookrung N."/>
            <person name="Leung T.F."/>
            <person name="Tungtrongchitr A."/>
            <person name="Tsui S.K.W."/>
        </authorList>
    </citation>
    <scope>NUCLEOTIDE SEQUENCE [LARGE SCALE GENOMIC DNA]</scope>
    <source>
        <strain evidence="2">PWHHKU_190912</strain>
    </source>
</reference>
<name>A0ABQ8RWZ1_PERAM</name>
<organism evidence="2 3">
    <name type="scientific">Periplaneta americana</name>
    <name type="common">American cockroach</name>
    <name type="synonym">Blatta americana</name>
    <dbReference type="NCBI Taxonomy" id="6978"/>
    <lineage>
        <taxon>Eukaryota</taxon>
        <taxon>Metazoa</taxon>
        <taxon>Ecdysozoa</taxon>
        <taxon>Arthropoda</taxon>
        <taxon>Hexapoda</taxon>
        <taxon>Insecta</taxon>
        <taxon>Pterygota</taxon>
        <taxon>Neoptera</taxon>
        <taxon>Polyneoptera</taxon>
        <taxon>Dictyoptera</taxon>
        <taxon>Blattodea</taxon>
        <taxon>Blattoidea</taxon>
        <taxon>Blattidae</taxon>
        <taxon>Blattinae</taxon>
        <taxon>Periplaneta</taxon>
    </lineage>
</organism>